<sequence length="71" mass="8537">MFMRFKKKIFLKFMIIAVAFSIYYISNVDTLMNTICNLANNDNFSISKIKVIVFNDFDRYNYLLNKYATQR</sequence>
<keyword evidence="1" id="KW-1133">Transmembrane helix</keyword>
<dbReference type="EMBL" id="FUZT01000017">
    <property type="protein sequence ID" value="SKC88225.1"/>
    <property type="molecule type" value="Genomic_DNA"/>
</dbReference>
<gene>
    <name evidence="2" type="ORF">SAMN02194393_04831</name>
</gene>
<dbReference type="AlphaFoldDB" id="A0A1T5MJ43"/>
<protein>
    <submittedName>
        <fullName evidence="2">Uncharacterized protein</fullName>
    </submittedName>
</protein>
<dbReference type="Proteomes" id="UP000190285">
    <property type="component" value="Unassembled WGS sequence"/>
</dbReference>
<organism evidence="2 3">
    <name type="scientific">Maledivibacter halophilus</name>
    <dbReference type="NCBI Taxonomy" id="36842"/>
    <lineage>
        <taxon>Bacteria</taxon>
        <taxon>Bacillati</taxon>
        <taxon>Bacillota</taxon>
        <taxon>Clostridia</taxon>
        <taxon>Peptostreptococcales</taxon>
        <taxon>Caminicellaceae</taxon>
        <taxon>Maledivibacter</taxon>
    </lineage>
</organism>
<keyword evidence="3" id="KW-1185">Reference proteome</keyword>
<proteinExistence type="predicted"/>
<feature type="transmembrane region" description="Helical" evidence="1">
    <location>
        <begin position="9"/>
        <end position="26"/>
    </location>
</feature>
<keyword evidence="1" id="KW-0812">Transmembrane</keyword>
<dbReference type="STRING" id="36842.SAMN02194393_04831"/>
<evidence type="ECO:0000256" key="1">
    <source>
        <dbReference type="SAM" id="Phobius"/>
    </source>
</evidence>
<evidence type="ECO:0000313" key="2">
    <source>
        <dbReference type="EMBL" id="SKC88225.1"/>
    </source>
</evidence>
<name>A0A1T5MJ43_9FIRM</name>
<reference evidence="2 3" key="1">
    <citation type="submission" date="2017-02" db="EMBL/GenBank/DDBJ databases">
        <authorList>
            <person name="Peterson S.W."/>
        </authorList>
    </citation>
    <scope>NUCLEOTIDE SEQUENCE [LARGE SCALE GENOMIC DNA]</scope>
    <source>
        <strain evidence="2 3">M1</strain>
    </source>
</reference>
<accession>A0A1T5MJ43</accession>
<evidence type="ECO:0000313" key="3">
    <source>
        <dbReference type="Proteomes" id="UP000190285"/>
    </source>
</evidence>
<keyword evidence="1" id="KW-0472">Membrane</keyword>